<gene>
    <name evidence="1" type="ORF">IMCC3088_2725</name>
</gene>
<dbReference type="SUPFAM" id="SSF53300">
    <property type="entry name" value="vWA-like"/>
    <property type="match status" value="1"/>
</dbReference>
<dbReference type="Proteomes" id="UP000005615">
    <property type="component" value="Unassembled WGS sequence"/>
</dbReference>
<evidence type="ECO:0000313" key="1">
    <source>
        <dbReference type="EMBL" id="EGG28639.1"/>
    </source>
</evidence>
<dbReference type="InterPro" id="IPR036465">
    <property type="entry name" value="vWFA_dom_sf"/>
</dbReference>
<dbReference type="InterPro" id="IPR011195">
    <property type="entry name" value="UCP010256"/>
</dbReference>
<dbReference type="InterPro" id="IPR008912">
    <property type="entry name" value="Uncharacterised_CoxE"/>
</dbReference>
<sequence length="458" mass="52050">MQAELLQFMHLARQQGVRISPAESMDALQAAQAVGLDSPNLLRESMAMTLAKTIEEEAICKACFDQFFLQQTSDGQTEHNASSSEDKTTLDDQQQLAEVLASDEKTQELVDQSDFIQALLQQDQAEVDAQMAEALGTLPLKQLSFFTQKGLFTRRLLDALGEAPIRQTLAELAEDNPAKHALKDVQEAMQAQAKQAIERAFELNAAGQHDQLMAELLRKTKLSAVERRHAERLQGLIQKLARKLTQKHRKRPKKTRRGQLHMIKTLRRGIANDGVMFDTFWRRTERRKPQIMAVCDVSGSVSAYAKFLLMLLYYLQDVLPRTRSFAFAHDLGEITSLFQQHPVEKAIEIANWRYGGATDYGSSLDKFWDIAGQDITKQTTVIILGDARNNYGDHRFERLLEISERCRRIIWLNPEGKNQWGSGDSEMLRYQRVCHLAHECNTLGQLETIVDNLITLVR</sequence>
<dbReference type="EMBL" id="AEIG01000090">
    <property type="protein sequence ID" value="EGG28639.1"/>
    <property type="molecule type" value="Genomic_DNA"/>
</dbReference>
<dbReference type="PIRSF" id="PIRSF010256">
    <property type="entry name" value="CoxE_vWa"/>
    <property type="match status" value="1"/>
</dbReference>
<comment type="caution">
    <text evidence="1">The sequence shown here is derived from an EMBL/GenBank/DDBJ whole genome shotgun (WGS) entry which is preliminary data.</text>
</comment>
<dbReference type="PANTHER" id="PTHR39338">
    <property type="entry name" value="BLL5662 PROTEIN-RELATED"/>
    <property type="match status" value="1"/>
</dbReference>
<dbReference type="Pfam" id="PF05762">
    <property type="entry name" value="VWA_CoxE"/>
    <property type="match status" value="1"/>
</dbReference>
<dbReference type="STRING" id="2518989.IMCC3088_2725"/>
<organism evidence="1 2">
    <name type="scientific">Aequoribacter fuscus</name>
    <dbReference type="NCBI Taxonomy" id="2518989"/>
    <lineage>
        <taxon>Bacteria</taxon>
        <taxon>Pseudomonadati</taxon>
        <taxon>Pseudomonadota</taxon>
        <taxon>Gammaproteobacteria</taxon>
        <taxon>Cellvibrionales</taxon>
        <taxon>Halieaceae</taxon>
        <taxon>Aequoribacter</taxon>
    </lineage>
</organism>
<name>F3L4U7_9GAMM</name>
<reference evidence="1 2" key="1">
    <citation type="journal article" date="2011" name="J. Bacteriol.">
        <title>Genome sequence of strain IMCC3088, a proteorhodopsin-containing marine bacterium belonging to the OM60/NOR5 clade.</title>
        <authorList>
            <person name="Jang Y."/>
            <person name="Oh H.M."/>
            <person name="Kang I."/>
            <person name="Lee K."/>
            <person name="Yang S.J."/>
            <person name="Cho J.C."/>
        </authorList>
    </citation>
    <scope>NUCLEOTIDE SEQUENCE [LARGE SCALE GENOMIC DNA]</scope>
    <source>
        <strain evidence="1 2">IMCC3088</strain>
    </source>
</reference>
<dbReference type="AlphaFoldDB" id="F3L4U7"/>
<keyword evidence="2" id="KW-1185">Reference proteome</keyword>
<dbReference type="eggNOG" id="COG3552">
    <property type="taxonomic scope" value="Bacteria"/>
</dbReference>
<proteinExistence type="predicted"/>
<evidence type="ECO:0000313" key="2">
    <source>
        <dbReference type="Proteomes" id="UP000005615"/>
    </source>
</evidence>
<dbReference type="PANTHER" id="PTHR39338:SF5">
    <property type="entry name" value="BLR6139 PROTEIN"/>
    <property type="match status" value="1"/>
</dbReference>
<protein>
    <submittedName>
        <fullName evidence="1">CoxE</fullName>
    </submittedName>
</protein>
<accession>F3L4U7</accession>